<dbReference type="OrthoDB" id="47473at2"/>
<evidence type="ECO:0000313" key="2">
    <source>
        <dbReference type="EMBL" id="TFU06608.1"/>
    </source>
</evidence>
<sequence length="116" mass="12329">MLYLAVKALVSGIIVAAVSEIARRSPAGGALLASLPLVSVLGMIWLWRDTHDPVRMASHVGATFWYVLPSLPMFLVIPLLLRAGVGFAPALVAGCVLTMVLYLAMVVVLARFGITL</sequence>
<dbReference type="EMBL" id="SIHO01000001">
    <property type="protein sequence ID" value="TFU06608.1"/>
    <property type="molecule type" value="Genomic_DNA"/>
</dbReference>
<dbReference type="InterPro" id="IPR058117">
    <property type="entry name" value="BV97_02767-like"/>
</dbReference>
<protein>
    <submittedName>
        <fullName evidence="2">DUF3147 family protein</fullName>
    </submittedName>
</protein>
<keyword evidence="3" id="KW-1185">Reference proteome</keyword>
<dbReference type="Proteomes" id="UP000297737">
    <property type="component" value="Unassembled WGS sequence"/>
</dbReference>
<proteinExistence type="predicted"/>
<feature type="transmembrane region" description="Helical" evidence="1">
    <location>
        <begin position="29"/>
        <end position="47"/>
    </location>
</feature>
<evidence type="ECO:0000313" key="3">
    <source>
        <dbReference type="Proteomes" id="UP000297737"/>
    </source>
</evidence>
<organism evidence="2 3">
    <name type="scientific">Glacieibacterium arshaanense</name>
    <dbReference type="NCBI Taxonomy" id="2511025"/>
    <lineage>
        <taxon>Bacteria</taxon>
        <taxon>Pseudomonadati</taxon>
        <taxon>Pseudomonadota</taxon>
        <taxon>Alphaproteobacteria</taxon>
        <taxon>Sphingomonadales</taxon>
        <taxon>Sphingosinicellaceae</taxon>
        <taxon>Glacieibacterium</taxon>
    </lineage>
</organism>
<reference evidence="2 3" key="1">
    <citation type="submission" date="2019-02" db="EMBL/GenBank/DDBJ databases">
        <title>Polymorphobacter sp. isolated from the lake at the Tibet of China.</title>
        <authorList>
            <person name="Li A."/>
        </authorList>
    </citation>
    <scope>NUCLEOTIDE SEQUENCE [LARGE SCALE GENOMIC DNA]</scope>
    <source>
        <strain evidence="2 3">DJ1R-1</strain>
    </source>
</reference>
<accession>A0A4Y9EUN6</accession>
<dbReference type="NCBIfam" id="NF006749">
    <property type="entry name" value="PRK09272.1-2"/>
    <property type="match status" value="1"/>
</dbReference>
<keyword evidence="1" id="KW-0812">Transmembrane</keyword>
<name>A0A4Y9EUN6_9SPHN</name>
<keyword evidence="1" id="KW-0472">Membrane</keyword>
<gene>
    <name evidence="2" type="ORF">EUV02_01745</name>
</gene>
<keyword evidence="1" id="KW-1133">Transmembrane helix</keyword>
<feature type="transmembrane region" description="Helical" evidence="1">
    <location>
        <begin position="87"/>
        <end position="110"/>
    </location>
</feature>
<feature type="transmembrane region" description="Helical" evidence="1">
    <location>
        <begin position="59"/>
        <end position="81"/>
    </location>
</feature>
<comment type="caution">
    <text evidence="2">The sequence shown here is derived from an EMBL/GenBank/DDBJ whole genome shotgun (WGS) entry which is preliminary data.</text>
</comment>
<dbReference type="RefSeq" id="WP_135245334.1">
    <property type="nucleotide sequence ID" value="NZ_SIHO01000001.1"/>
</dbReference>
<dbReference type="AlphaFoldDB" id="A0A4Y9EUN6"/>
<evidence type="ECO:0000256" key="1">
    <source>
        <dbReference type="SAM" id="Phobius"/>
    </source>
</evidence>